<protein>
    <recommendedName>
        <fullName evidence="1">KIB1-4 beta-propeller domain-containing protein</fullName>
    </recommendedName>
</protein>
<dbReference type="PANTHER" id="PTHR47123">
    <property type="entry name" value="F-BOX PROTEIN SKIP23"/>
    <property type="match status" value="1"/>
</dbReference>
<comment type="caution">
    <text evidence="2">The sequence shown here is derived from an EMBL/GenBank/DDBJ whole genome shotgun (WGS) entry which is preliminary data.</text>
</comment>
<accession>A0ABC8LUG1</accession>
<dbReference type="EMBL" id="CAKOAT010748487">
    <property type="protein sequence ID" value="CAH8387452.1"/>
    <property type="molecule type" value="Genomic_DNA"/>
</dbReference>
<dbReference type="InterPro" id="IPR051304">
    <property type="entry name" value="SCF_F-box_domain"/>
</dbReference>
<dbReference type="Pfam" id="PF03478">
    <property type="entry name" value="Beta-prop_KIB1-4"/>
    <property type="match status" value="1"/>
</dbReference>
<dbReference type="AlphaFoldDB" id="A0ABC8LUG1"/>
<dbReference type="PANTHER" id="PTHR47123:SF7">
    <property type="entry name" value="DUF295 DOMAIN-CONTAINING PROTEIN"/>
    <property type="match status" value="1"/>
</dbReference>
<gene>
    <name evidence="2" type="ORF">ERUC_LOCUS39935</name>
</gene>
<name>A0ABC8LUG1_ERUVS</name>
<evidence type="ECO:0000313" key="2">
    <source>
        <dbReference type="EMBL" id="CAH8387452.1"/>
    </source>
</evidence>
<evidence type="ECO:0000259" key="1">
    <source>
        <dbReference type="Pfam" id="PF03478"/>
    </source>
</evidence>
<evidence type="ECO:0000313" key="3">
    <source>
        <dbReference type="Proteomes" id="UP001642260"/>
    </source>
</evidence>
<dbReference type="InterPro" id="IPR005174">
    <property type="entry name" value="KIB1-4_b-propeller"/>
</dbReference>
<feature type="domain" description="KIB1-4 beta-propeller" evidence="1">
    <location>
        <begin position="172"/>
        <end position="339"/>
    </location>
</feature>
<sequence>MVGVATGCYPFDLLANRQSFLFDPLSVSLFLLAISILKFRPMAPLKCPVLPLSGRYLGDCHILNSRVYLLKSPNSSPTPKYWLFKLGESKNGKIVLYSLFLGRNFFEYECLYTSRLSLNLLDCQIFVIAQEHMACFSEWIEGFDSIIDWEVPIASMGLHGNNNKFAILGKLSFEGLAMYRSVDECWTELEIKIVPYRQGKASYKGKFYAINRTGRTIVVEPTTLEVTTFQQSRPCDEKIGGRWLLKSADKLLLVEMYIEKRYALDEDKDKIWFEVSKLDEKRNEWHQVEDVDDHVLFLDNDCPFSCLATEIPGFRANSIVFLDTGGTSDLPPDERILVFEFSEHGVRSLIDIPGYIDLFRTPPGWVISNE</sequence>
<keyword evidence="3" id="KW-1185">Reference proteome</keyword>
<dbReference type="Proteomes" id="UP001642260">
    <property type="component" value="Unassembled WGS sequence"/>
</dbReference>
<proteinExistence type="predicted"/>
<organism evidence="2 3">
    <name type="scientific">Eruca vesicaria subsp. sativa</name>
    <name type="common">Garden rocket</name>
    <name type="synonym">Eruca sativa</name>
    <dbReference type="NCBI Taxonomy" id="29727"/>
    <lineage>
        <taxon>Eukaryota</taxon>
        <taxon>Viridiplantae</taxon>
        <taxon>Streptophyta</taxon>
        <taxon>Embryophyta</taxon>
        <taxon>Tracheophyta</taxon>
        <taxon>Spermatophyta</taxon>
        <taxon>Magnoliopsida</taxon>
        <taxon>eudicotyledons</taxon>
        <taxon>Gunneridae</taxon>
        <taxon>Pentapetalae</taxon>
        <taxon>rosids</taxon>
        <taxon>malvids</taxon>
        <taxon>Brassicales</taxon>
        <taxon>Brassicaceae</taxon>
        <taxon>Brassiceae</taxon>
        <taxon>Eruca</taxon>
    </lineage>
</organism>
<reference evidence="2 3" key="1">
    <citation type="submission" date="2022-03" db="EMBL/GenBank/DDBJ databases">
        <authorList>
            <person name="Macdonald S."/>
            <person name="Ahmed S."/>
            <person name="Newling K."/>
        </authorList>
    </citation>
    <scope>NUCLEOTIDE SEQUENCE [LARGE SCALE GENOMIC DNA]</scope>
</reference>